<evidence type="ECO:0000313" key="2">
    <source>
        <dbReference type="Proteomes" id="UP000466517"/>
    </source>
</evidence>
<sequence length="128" mass="12994">MPLSGKWRACDFTDLKWVPNPGYARPVAHVGTDTAGNVMATVDIATARPNTRYDVRIVQTPRPSSGCAAGAPGVVSGGLQTDAAGGGSTTVVGPVATGATGAWVIVDLPSGSSQTPTEFYTSEFIAAI</sequence>
<name>A0A7I7XA47_9MYCO</name>
<gene>
    <name evidence="1" type="ORF">MMAD_05150</name>
</gene>
<reference evidence="1 2" key="1">
    <citation type="journal article" date="2019" name="Emerg. Microbes Infect.">
        <title>Comprehensive subspecies identification of 175 nontuberculous mycobacteria species based on 7547 genomic profiles.</title>
        <authorList>
            <person name="Matsumoto Y."/>
            <person name="Kinjo T."/>
            <person name="Motooka D."/>
            <person name="Nabeya D."/>
            <person name="Jung N."/>
            <person name="Uechi K."/>
            <person name="Horii T."/>
            <person name="Iida T."/>
            <person name="Fujita J."/>
            <person name="Nakamura S."/>
        </authorList>
    </citation>
    <scope>NUCLEOTIDE SEQUENCE [LARGE SCALE GENOMIC DNA]</scope>
    <source>
        <strain evidence="1 2">JCM 13574</strain>
    </source>
</reference>
<keyword evidence="2" id="KW-1185">Reference proteome</keyword>
<dbReference type="AlphaFoldDB" id="A0A7I7XA47"/>
<accession>A0A7I7XA47</accession>
<proteinExistence type="predicted"/>
<organism evidence="1 2">
    <name type="scientific">Mycolicibacterium madagascariense</name>
    <dbReference type="NCBI Taxonomy" id="212765"/>
    <lineage>
        <taxon>Bacteria</taxon>
        <taxon>Bacillati</taxon>
        <taxon>Actinomycetota</taxon>
        <taxon>Actinomycetes</taxon>
        <taxon>Mycobacteriales</taxon>
        <taxon>Mycobacteriaceae</taxon>
        <taxon>Mycolicibacterium</taxon>
    </lineage>
</organism>
<dbReference type="Proteomes" id="UP000466517">
    <property type="component" value="Chromosome"/>
</dbReference>
<dbReference type="KEGG" id="mmag:MMAD_05150"/>
<evidence type="ECO:0000313" key="1">
    <source>
        <dbReference type="EMBL" id="BBZ26220.1"/>
    </source>
</evidence>
<protein>
    <submittedName>
        <fullName evidence="1">Uncharacterized protein</fullName>
    </submittedName>
</protein>
<dbReference type="EMBL" id="AP022610">
    <property type="protein sequence ID" value="BBZ26220.1"/>
    <property type="molecule type" value="Genomic_DNA"/>
</dbReference>